<organism evidence="1 2">
    <name type="scientific">Streptoalloteichus hindustanus</name>
    <dbReference type="NCBI Taxonomy" id="2017"/>
    <lineage>
        <taxon>Bacteria</taxon>
        <taxon>Bacillati</taxon>
        <taxon>Actinomycetota</taxon>
        <taxon>Actinomycetes</taxon>
        <taxon>Pseudonocardiales</taxon>
        <taxon>Pseudonocardiaceae</taxon>
        <taxon>Streptoalloteichus</taxon>
    </lineage>
</organism>
<dbReference type="EMBL" id="FQVN01000005">
    <property type="protein sequence ID" value="SHF86547.1"/>
    <property type="molecule type" value="Genomic_DNA"/>
</dbReference>
<evidence type="ECO:0000313" key="2">
    <source>
        <dbReference type="Proteomes" id="UP000184501"/>
    </source>
</evidence>
<reference evidence="1 2" key="1">
    <citation type="submission" date="2016-11" db="EMBL/GenBank/DDBJ databases">
        <authorList>
            <person name="Jaros S."/>
            <person name="Januszkiewicz K."/>
            <person name="Wedrychowicz H."/>
        </authorList>
    </citation>
    <scope>NUCLEOTIDE SEQUENCE [LARGE SCALE GENOMIC DNA]</scope>
    <source>
        <strain evidence="1 2">DSM 44523</strain>
    </source>
</reference>
<dbReference type="OrthoDB" id="3543799at2"/>
<accession>A0A1M5F4V5</accession>
<evidence type="ECO:0000313" key="1">
    <source>
        <dbReference type="EMBL" id="SHF86547.1"/>
    </source>
</evidence>
<dbReference type="RefSeq" id="WP_073484357.1">
    <property type="nucleotide sequence ID" value="NZ_FQVN01000005.1"/>
</dbReference>
<name>A0A1M5F4V5_STRHI</name>
<dbReference type="AlphaFoldDB" id="A0A1M5F4V5"/>
<gene>
    <name evidence="1" type="ORF">SAMN05444320_105275</name>
</gene>
<keyword evidence="2" id="KW-1185">Reference proteome</keyword>
<proteinExistence type="predicted"/>
<evidence type="ECO:0008006" key="3">
    <source>
        <dbReference type="Google" id="ProtNLM"/>
    </source>
</evidence>
<sequence>MSLSSEPDSAEQRDREAIEHVLGRPLPDDPWPAAALPPGTRVLVVQDPEWDGPWAEEFLGVVDRTGVPEPVRHRLAQPNEFAYWVAFDEPQRDADGDGPYRKAQIWGRYLKPVPSS</sequence>
<dbReference type="Proteomes" id="UP000184501">
    <property type="component" value="Unassembled WGS sequence"/>
</dbReference>
<protein>
    <recommendedName>
        <fullName evidence="3">Ferrous iron transport protein A</fullName>
    </recommendedName>
</protein>